<comment type="caution">
    <text evidence="1">The sequence shown here is derived from an EMBL/GenBank/DDBJ whole genome shotgun (WGS) entry which is preliminary data.</text>
</comment>
<gene>
    <name evidence="1" type="ORF">ACFO6Q_02760</name>
</gene>
<organism evidence="1 2">
    <name type="scientific">Dokdonella ginsengisoli</name>
    <dbReference type="NCBI Taxonomy" id="363846"/>
    <lineage>
        <taxon>Bacteria</taxon>
        <taxon>Pseudomonadati</taxon>
        <taxon>Pseudomonadota</taxon>
        <taxon>Gammaproteobacteria</taxon>
        <taxon>Lysobacterales</taxon>
        <taxon>Rhodanobacteraceae</taxon>
        <taxon>Dokdonella</taxon>
    </lineage>
</organism>
<sequence length="369" mass="40250">MSDRLLVSTRKGLFVFAAKSDAWEIERHAFLGENVTLALADARDGHWYAVLNLGHFGVKLHRSADLGRNWTEIAVPAYAEGDTCATGDGKPPAPAKLQLLWSLACGGAGEPGRLWAGTIPGGLFRSDDRGDSWQLVRALWDRPERSQWFGGGYDAPGIHSICVDPRDARVLRVAISCGGVWHSADSGASWNVTTRGMFAAYMPPERREDPAIQDPHRLVQCAHAPDHLWVQHHNGVFRSVDGGRQWHEVADVPPSVFGFAVAVHPRDPATAWFVPALKDECRVPVDGRLVVARTRDGGASFELLRDGLPSHAYDLVYRHGLAVDDSGDRLAFGSTTGGLWTSPDQGERWRASQTRLPPVHAVAFARAAA</sequence>
<reference evidence="2" key="1">
    <citation type="journal article" date="2019" name="Int. J. Syst. Evol. Microbiol.">
        <title>The Global Catalogue of Microorganisms (GCM) 10K type strain sequencing project: providing services to taxonomists for standard genome sequencing and annotation.</title>
        <authorList>
            <consortium name="The Broad Institute Genomics Platform"/>
            <consortium name="The Broad Institute Genome Sequencing Center for Infectious Disease"/>
            <person name="Wu L."/>
            <person name="Ma J."/>
        </authorList>
    </citation>
    <scope>NUCLEOTIDE SEQUENCE [LARGE SCALE GENOMIC DNA]</scope>
    <source>
        <strain evidence="2">CCUG 30340</strain>
    </source>
</reference>
<name>A0ABV9QQU3_9GAMM</name>
<dbReference type="InterPro" id="IPR052025">
    <property type="entry name" value="Xyloglucanase_GH74"/>
</dbReference>
<evidence type="ECO:0000313" key="1">
    <source>
        <dbReference type="EMBL" id="MFC4819226.1"/>
    </source>
</evidence>
<dbReference type="PANTHER" id="PTHR43739">
    <property type="entry name" value="XYLOGLUCANASE (EUROFUNG)"/>
    <property type="match status" value="1"/>
</dbReference>
<dbReference type="Gene3D" id="2.130.10.10">
    <property type="entry name" value="YVTN repeat-like/Quinoprotein amine dehydrogenase"/>
    <property type="match status" value="1"/>
</dbReference>
<dbReference type="Proteomes" id="UP001595886">
    <property type="component" value="Unassembled WGS sequence"/>
</dbReference>
<dbReference type="SUPFAM" id="SSF110296">
    <property type="entry name" value="Oligoxyloglucan reducing end-specific cellobiohydrolase"/>
    <property type="match status" value="1"/>
</dbReference>
<keyword evidence="2" id="KW-1185">Reference proteome</keyword>
<dbReference type="InterPro" id="IPR015943">
    <property type="entry name" value="WD40/YVTN_repeat-like_dom_sf"/>
</dbReference>
<protein>
    <submittedName>
        <fullName evidence="1">WD40/YVTN/BNR-like repeat-containing protein</fullName>
    </submittedName>
</protein>
<dbReference type="PANTHER" id="PTHR43739:SF5">
    <property type="entry name" value="EXO-ALPHA-SIALIDASE"/>
    <property type="match status" value="1"/>
</dbReference>
<accession>A0ABV9QQU3</accession>
<evidence type="ECO:0000313" key="2">
    <source>
        <dbReference type="Proteomes" id="UP001595886"/>
    </source>
</evidence>
<proteinExistence type="predicted"/>
<dbReference type="CDD" id="cd15482">
    <property type="entry name" value="Sialidase_non-viral"/>
    <property type="match status" value="1"/>
</dbReference>
<dbReference type="RefSeq" id="WP_380018980.1">
    <property type="nucleotide sequence ID" value="NZ_JBHSHD010000003.1"/>
</dbReference>
<dbReference type="EMBL" id="JBHSHD010000003">
    <property type="protein sequence ID" value="MFC4819226.1"/>
    <property type="molecule type" value="Genomic_DNA"/>
</dbReference>